<sequence length="238" mass="27152">MYMISICIATYNGARYIGEQLASILKQLSAEDEVVVSDDGSTDGTLDIVRSFNDHRIRIVDGPQRHSPTLNFEWALRNAKGEYIFLADQDDVWLDGKVRRCVEELQMCDCVVSDARVTDSLLNTTSESLFQLMHVRRGRLSNLLWRNGYTGCCMAFKREVLSKALPFPTDIPMHDIWIGNVAAFCGSLHFIDDRLLLFRRHDAATSCNGKGSNYSLWQKLSFRWHTLKNIVKLKTGIR</sequence>
<dbReference type="EMBL" id="AFZZ01000237">
    <property type="protein sequence ID" value="EHJ36611.1"/>
    <property type="molecule type" value="Genomic_DNA"/>
</dbReference>
<evidence type="ECO:0000313" key="2">
    <source>
        <dbReference type="EMBL" id="EHJ36611.1"/>
    </source>
</evidence>
<dbReference type="CDD" id="cd04196">
    <property type="entry name" value="GT_2_like_d"/>
    <property type="match status" value="1"/>
</dbReference>
<dbReference type="InterPro" id="IPR001173">
    <property type="entry name" value="Glyco_trans_2-like"/>
</dbReference>
<keyword evidence="2" id="KW-0808">Transferase</keyword>
<feature type="domain" description="Glycosyltransferase 2-like" evidence="1">
    <location>
        <begin position="5"/>
        <end position="163"/>
    </location>
</feature>
<dbReference type="PANTHER" id="PTHR22916">
    <property type="entry name" value="GLYCOSYLTRANSFERASE"/>
    <property type="match status" value="1"/>
</dbReference>
<name>G6B1B2_9BACT</name>
<dbReference type="SUPFAM" id="SSF53448">
    <property type="entry name" value="Nucleotide-diphospho-sugar transferases"/>
    <property type="match status" value="1"/>
</dbReference>
<dbReference type="InterPro" id="IPR029044">
    <property type="entry name" value="Nucleotide-diphossugar_trans"/>
</dbReference>
<protein>
    <submittedName>
        <fullName evidence="2">Glycosyltransferase, group 2 family protein</fullName>
    </submittedName>
</protein>
<dbReference type="AlphaFoldDB" id="G6B1B2"/>
<dbReference type="PATRIC" id="fig|1002367.3.peg.2167"/>
<gene>
    <name evidence="2" type="ORF">HMPREF0673_02683</name>
</gene>
<evidence type="ECO:0000259" key="1">
    <source>
        <dbReference type="Pfam" id="PF00535"/>
    </source>
</evidence>
<dbReference type="Pfam" id="PF00535">
    <property type="entry name" value="Glycos_transf_2"/>
    <property type="match status" value="1"/>
</dbReference>
<comment type="caution">
    <text evidence="2">The sequence shown here is derived from an EMBL/GenBank/DDBJ whole genome shotgun (WGS) entry which is preliminary data.</text>
</comment>
<accession>G6B1B2</accession>
<dbReference type="PANTHER" id="PTHR22916:SF3">
    <property type="entry name" value="UDP-GLCNAC:BETAGAL BETA-1,3-N-ACETYLGLUCOSAMINYLTRANSFERASE-LIKE PROTEIN 1"/>
    <property type="match status" value="1"/>
</dbReference>
<evidence type="ECO:0000313" key="3">
    <source>
        <dbReference type="Proteomes" id="UP000004407"/>
    </source>
</evidence>
<dbReference type="GO" id="GO:0016758">
    <property type="term" value="F:hexosyltransferase activity"/>
    <property type="evidence" value="ECO:0007669"/>
    <property type="project" value="UniProtKB-ARBA"/>
</dbReference>
<reference evidence="2 3" key="1">
    <citation type="submission" date="2011-08" db="EMBL/GenBank/DDBJ databases">
        <authorList>
            <person name="Weinstock G."/>
            <person name="Sodergren E."/>
            <person name="Clifton S."/>
            <person name="Fulton L."/>
            <person name="Fulton B."/>
            <person name="Courtney L."/>
            <person name="Fronick C."/>
            <person name="Harrison M."/>
            <person name="Strong C."/>
            <person name="Farmer C."/>
            <person name="Delahaunty K."/>
            <person name="Markovic C."/>
            <person name="Hall O."/>
            <person name="Minx P."/>
            <person name="Tomlinson C."/>
            <person name="Mitreva M."/>
            <person name="Hou S."/>
            <person name="Chen J."/>
            <person name="Wollam A."/>
            <person name="Pepin K.H."/>
            <person name="Johnson M."/>
            <person name="Bhonagiri V."/>
            <person name="Zhang X."/>
            <person name="Suruliraj S."/>
            <person name="Warren W."/>
            <person name="Chinwalla A."/>
            <person name="Mardis E.R."/>
            <person name="Wilson R.K."/>
        </authorList>
    </citation>
    <scope>NUCLEOTIDE SEQUENCE [LARGE SCALE GENOMIC DNA]</scope>
    <source>
        <strain evidence="2 3">DSM 18206</strain>
    </source>
</reference>
<proteinExistence type="predicted"/>
<dbReference type="Gene3D" id="3.90.550.10">
    <property type="entry name" value="Spore Coat Polysaccharide Biosynthesis Protein SpsA, Chain A"/>
    <property type="match status" value="1"/>
</dbReference>
<dbReference type="HOGENOM" id="CLU_025996_2_2_10"/>
<dbReference type="Proteomes" id="UP000004407">
    <property type="component" value="Unassembled WGS sequence"/>
</dbReference>
<organism evidence="2 3">
    <name type="scientific">Leyella stercorea DSM 18206</name>
    <dbReference type="NCBI Taxonomy" id="1002367"/>
    <lineage>
        <taxon>Bacteria</taxon>
        <taxon>Pseudomonadati</taxon>
        <taxon>Bacteroidota</taxon>
        <taxon>Bacteroidia</taxon>
        <taxon>Bacteroidales</taxon>
        <taxon>Prevotellaceae</taxon>
        <taxon>Leyella</taxon>
    </lineage>
</organism>
<dbReference type="eggNOG" id="COG0463">
    <property type="taxonomic scope" value="Bacteria"/>
</dbReference>